<keyword evidence="2" id="KW-1185">Reference proteome</keyword>
<reference evidence="1 2" key="1">
    <citation type="submission" date="2021-07" db="EMBL/GenBank/DDBJ databases">
        <title>Shewanella sp. nov, isolated from SCS.</title>
        <authorList>
            <person name="Cao W.R."/>
        </authorList>
    </citation>
    <scope>NUCLEOTIDE SEQUENCE [LARGE SCALE GENOMIC DNA]</scope>
    <source>
        <strain evidence="1 2">NR704-98</strain>
    </source>
</reference>
<gene>
    <name evidence="1" type="ORF">K0625_02630</name>
</gene>
<dbReference type="EMBL" id="JAHZST010000002">
    <property type="protein sequence ID" value="MBW8182551.1"/>
    <property type="molecule type" value="Genomic_DNA"/>
</dbReference>
<proteinExistence type="predicted"/>
<accession>A0ABS7E042</accession>
<comment type="caution">
    <text evidence="1">The sequence shown here is derived from an EMBL/GenBank/DDBJ whole genome shotgun (WGS) entry which is preliminary data.</text>
</comment>
<name>A0ABS7E042_9GAMM</name>
<dbReference type="Gene3D" id="2.180.10.10">
    <property type="entry name" value="RHS repeat-associated core"/>
    <property type="match status" value="2"/>
</dbReference>
<protein>
    <recommendedName>
        <fullName evidence="3">YD repeat protein</fullName>
    </recommendedName>
</protein>
<dbReference type="RefSeq" id="WP_220108247.1">
    <property type="nucleotide sequence ID" value="NZ_JAHZST010000002.1"/>
</dbReference>
<sequence>MADQVFTYANNYNGFATGDVNERTGSFDFSIHLVKINANKLKGPELEINTSIDTFNQQDHGFGPGLKLSLSKIDLINHIFTNSSGVSIKLDIRNILPAEPCLNDFKIEYNSRVKEYKVSYIDGQKDFLKTDAQGKSANLVRKENTLGNGVNFRWSSTNQLIEIKDDSGFIFLSVKKIGAGGAKEISLLGGKYFVFINSNEKLTTLSLPYENQGAYQNALNYKIVKKYDGKSNVYCIDEVLLPDETAHKLVYGQYLSLPARAGFTSLPVVTEHSLIRSGQTIRKTTFDFLLEGHQGNNAYGLGASVPYQAYSDTMYRIKTPYFYRSQKTSVDHEGHSLVTTQKFDKFHNIREAKIEYKNCITTEETTYFSTDNGDISTQDPRLKLIKNHKKQFSNNGSSRTESIYYQFDNYGNLLNEYDPEEGVSITYEYYNTLNGAIDNAIEKCPKYGFIYFLKSQSITDTKTDEARIVSRRKYRLLHDSVCIEEDKNEYSQTKVSYSYCPAGDDLGRISAIILESNNHQNREESHYEIIDNKLKVTTTTSCSSELNDSIKNFTLFNMTSGEIVEKNEQGRSVRLDYYFDGRLQAEITAPNSEYECKKEYIYFDSQSKIEEFDSYGNNKTTQYDALGQVREVYLTIPGVIENYLNISNEFNSLGQQITETQYDKTLPSSLQLPIAEQTWALTKKFEYDGWGECFQVTLPDGQIQIDQFDPISLKQVTGTAGQPYSVNQRDPLNRQVITEQFDQHNQKMNVGTTTVYDGFGRIRNSVNHLGVNQDFGHDLLNRVTSTRVHYLHNADFIDFTTSKIYSPYHTSIDFIESVSLDNIKLGQRNFDGFGRLIDETIGQTQTSYHYSAGAIHFHKVKLSNGQEVDAHFNSEIGDYTQLGLKHYIPDNLRGSIRNAVREDTGNHVDYEYRFDGLTSIERNHSDTQHYEYTLFGFPVASKFSDTDYELIEYDDFQRVKSTFDGSNTVNYMNYDQFSRVTKIIVTGANPTEINHDYSKFPYEVVTTSTQETHQLIETRQFTDDGKVRTKLTSLNGDILTEHFEYDPIGRLTSYRADGARSPKDQYENTIVSQVFRYDNLNNICHVATVFDDSSVDNSELIYDINNPTQLMHISHTHASYEDIDLSHAYNEFGKLTQDEKGLQYSYDEYGEMRAIYDEHGLLISSYEYDAVGRLISQSINNEPNLELIYSGNKLIGQKQGELRVQHLLADNKLIGKKFSSAETQLVSSYLTDSSNTPLSVSKKGDINNTENYLYTTYGYRHLLAPPS</sequence>
<organism evidence="1 2">
    <name type="scientific">Shewanella nanhaiensis</name>
    <dbReference type="NCBI Taxonomy" id="2864872"/>
    <lineage>
        <taxon>Bacteria</taxon>
        <taxon>Pseudomonadati</taxon>
        <taxon>Pseudomonadota</taxon>
        <taxon>Gammaproteobacteria</taxon>
        <taxon>Alteromonadales</taxon>
        <taxon>Shewanellaceae</taxon>
        <taxon>Shewanella</taxon>
    </lineage>
</organism>
<dbReference type="Proteomes" id="UP001195963">
    <property type="component" value="Unassembled WGS sequence"/>
</dbReference>
<evidence type="ECO:0008006" key="3">
    <source>
        <dbReference type="Google" id="ProtNLM"/>
    </source>
</evidence>
<evidence type="ECO:0000313" key="1">
    <source>
        <dbReference type="EMBL" id="MBW8182551.1"/>
    </source>
</evidence>
<evidence type="ECO:0000313" key="2">
    <source>
        <dbReference type="Proteomes" id="UP001195963"/>
    </source>
</evidence>